<evidence type="ECO:0000256" key="1">
    <source>
        <dbReference type="SAM" id="Phobius"/>
    </source>
</evidence>
<dbReference type="Pfam" id="PF00248">
    <property type="entry name" value="Aldo_ket_red"/>
    <property type="match status" value="1"/>
</dbReference>
<feature type="transmembrane region" description="Helical" evidence="1">
    <location>
        <begin position="63"/>
        <end position="81"/>
    </location>
</feature>
<dbReference type="InterPro" id="IPR036812">
    <property type="entry name" value="NAD(P)_OxRdtase_dom_sf"/>
</dbReference>
<keyword evidence="1" id="KW-0812">Transmembrane</keyword>
<protein>
    <recommendedName>
        <fullName evidence="2">NADP-dependent oxidoreductase domain-containing protein</fullName>
    </recommendedName>
</protein>
<dbReference type="PANTHER" id="PTHR43147">
    <property type="entry name" value="PROTEIN TAS"/>
    <property type="match status" value="1"/>
</dbReference>
<evidence type="ECO:0000313" key="3">
    <source>
        <dbReference type="EMBL" id="MBA0652935.1"/>
    </source>
</evidence>
<dbReference type="Gene3D" id="3.20.20.100">
    <property type="entry name" value="NADP-dependent oxidoreductase domain"/>
    <property type="match status" value="1"/>
</dbReference>
<dbReference type="EMBL" id="JABFAB010000007">
    <property type="protein sequence ID" value="MBA0652935.1"/>
    <property type="molecule type" value="Genomic_DNA"/>
</dbReference>
<dbReference type="Proteomes" id="UP000593573">
    <property type="component" value="Unassembled WGS sequence"/>
</dbReference>
<comment type="caution">
    <text evidence="3">The sequence shown here is derived from an EMBL/GenBank/DDBJ whole genome shotgun (WGS) entry which is preliminary data.</text>
</comment>
<reference evidence="3 4" key="1">
    <citation type="journal article" date="2019" name="Genome Biol. Evol.">
        <title>Insights into the evolution of the New World diploid cottons (Gossypium, subgenus Houzingenia) based on genome sequencing.</title>
        <authorList>
            <person name="Grover C.E."/>
            <person name="Arick M.A. 2nd"/>
            <person name="Thrash A."/>
            <person name="Conover J.L."/>
            <person name="Sanders W.S."/>
            <person name="Peterson D.G."/>
            <person name="Frelichowski J.E."/>
            <person name="Scheffler J.A."/>
            <person name="Scheffler B.E."/>
            <person name="Wendel J.F."/>
        </authorList>
    </citation>
    <scope>NUCLEOTIDE SEQUENCE [LARGE SCALE GENOMIC DNA]</scope>
    <source>
        <strain evidence="3">57</strain>
        <tissue evidence="3">Leaf</tissue>
    </source>
</reference>
<keyword evidence="1" id="KW-1133">Transmembrane helix</keyword>
<dbReference type="SUPFAM" id="SSF51430">
    <property type="entry name" value="NAD(P)-linked oxidoreductase"/>
    <property type="match status" value="1"/>
</dbReference>
<evidence type="ECO:0000259" key="2">
    <source>
        <dbReference type="Pfam" id="PF00248"/>
    </source>
</evidence>
<gene>
    <name evidence="3" type="ORF">Goklo_020152</name>
</gene>
<keyword evidence="1" id="KW-0472">Membrane</keyword>
<proteinExistence type="predicted"/>
<dbReference type="PANTHER" id="PTHR43147:SF2">
    <property type="entry name" value="NADP-DEPENDENT OXIDOREDUCTASE DOMAIN-CONTAINING PROTEIN"/>
    <property type="match status" value="1"/>
</dbReference>
<evidence type="ECO:0000313" key="4">
    <source>
        <dbReference type="Proteomes" id="UP000593573"/>
    </source>
</evidence>
<dbReference type="OrthoDB" id="942489at2759"/>
<keyword evidence="4" id="KW-1185">Reference proteome</keyword>
<name>A0A7J8UR05_9ROSI</name>
<feature type="domain" description="NADP-dependent oxidoreductase" evidence="2">
    <location>
        <begin position="16"/>
        <end position="147"/>
    </location>
</feature>
<dbReference type="InterPro" id="IPR023210">
    <property type="entry name" value="NADP_OxRdtase_dom"/>
</dbReference>
<accession>A0A7J8UR05</accession>
<organism evidence="3 4">
    <name type="scientific">Gossypium klotzschianum</name>
    <dbReference type="NCBI Taxonomy" id="34286"/>
    <lineage>
        <taxon>Eukaryota</taxon>
        <taxon>Viridiplantae</taxon>
        <taxon>Streptophyta</taxon>
        <taxon>Embryophyta</taxon>
        <taxon>Tracheophyta</taxon>
        <taxon>Spermatophyta</taxon>
        <taxon>Magnoliopsida</taxon>
        <taxon>eudicotyledons</taxon>
        <taxon>Gunneridae</taxon>
        <taxon>Pentapetalae</taxon>
        <taxon>rosids</taxon>
        <taxon>malvids</taxon>
        <taxon>Malvales</taxon>
        <taxon>Malvaceae</taxon>
        <taxon>Malvoideae</taxon>
        <taxon>Gossypium</taxon>
    </lineage>
</organism>
<dbReference type="AlphaFoldDB" id="A0A7J8UR05"/>
<sequence>MSVPLFNLAPNLTVSRLCLGTMTFGEQNSLPQTLRLLDQAFDAGINFFDSAEMYGVPHASSQTLSEFSAFFWLFMFIFYLVKYRYPVPQRAETQGKSEEYFGQWVRKRKISRDRVVIATKVAGPSGQMSWIRDGPKCLDAKNITEAVDGRLVPYVMDFVSSVAPEMSPGCSLFEIILPCNECIIMYSTGSSILQILTIFAC</sequence>